<dbReference type="SUPFAM" id="SSF52540">
    <property type="entry name" value="P-loop containing nucleoside triphosphate hydrolases"/>
    <property type="match status" value="2"/>
</dbReference>
<dbReference type="FunFam" id="3.40.50.300:FF:000012">
    <property type="entry name" value="Transitional endoplasmic reticulum ATPase"/>
    <property type="match status" value="1"/>
</dbReference>
<feature type="domain" description="AAA+ ATPase" evidence="3">
    <location>
        <begin position="363"/>
        <end position="501"/>
    </location>
</feature>
<dbReference type="Pfam" id="PF17862">
    <property type="entry name" value="AAA_lid_3"/>
    <property type="match status" value="1"/>
</dbReference>
<comment type="caution">
    <text evidence="4">The sequence shown here is derived from an EMBL/GenBank/DDBJ whole genome shotgun (WGS) entry which is preliminary data.</text>
</comment>
<dbReference type="Gene3D" id="3.40.50.300">
    <property type="entry name" value="P-loop containing nucleotide triphosphate hydrolases"/>
    <property type="match status" value="2"/>
</dbReference>
<keyword evidence="1" id="KW-0547">Nucleotide-binding</keyword>
<proteinExistence type="predicted"/>
<protein>
    <recommendedName>
        <fullName evidence="3">AAA+ ATPase domain-containing protein</fullName>
    </recommendedName>
</protein>
<dbReference type="GO" id="GO:0016887">
    <property type="term" value="F:ATP hydrolysis activity"/>
    <property type="evidence" value="ECO:0007669"/>
    <property type="project" value="InterPro"/>
</dbReference>
<evidence type="ECO:0000313" key="4">
    <source>
        <dbReference type="EMBL" id="KAK2188386.1"/>
    </source>
</evidence>
<dbReference type="InterPro" id="IPR027417">
    <property type="entry name" value="P-loop_NTPase"/>
</dbReference>
<evidence type="ECO:0000313" key="5">
    <source>
        <dbReference type="Proteomes" id="UP001209878"/>
    </source>
</evidence>
<dbReference type="AlphaFoldDB" id="A0AAD9P588"/>
<dbReference type="InterPro" id="IPR003593">
    <property type="entry name" value="AAA+_ATPase"/>
</dbReference>
<dbReference type="InterPro" id="IPR003959">
    <property type="entry name" value="ATPase_AAA_core"/>
</dbReference>
<organism evidence="4 5">
    <name type="scientific">Ridgeia piscesae</name>
    <name type="common">Tubeworm</name>
    <dbReference type="NCBI Taxonomy" id="27915"/>
    <lineage>
        <taxon>Eukaryota</taxon>
        <taxon>Metazoa</taxon>
        <taxon>Spiralia</taxon>
        <taxon>Lophotrochozoa</taxon>
        <taxon>Annelida</taxon>
        <taxon>Polychaeta</taxon>
        <taxon>Sedentaria</taxon>
        <taxon>Canalipalpata</taxon>
        <taxon>Sabellida</taxon>
        <taxon>Siboglinidae</taxon>
        <taxon>Ridgeia</taxon>
    </lineage>
</organism>
<dbReference type="Proteomes" id="UP001209878">
    <property type="component" value="Unassembled WGS sequence"/>
</dbReference>
<dbReference type="CDD" id="cd19511">
    <property type="entry name" value="RecA-like_CDC48_r2-like"/>
    <property type="match status" value="1"/>
</dbReference>
<keyword evidence="2" id="KW-0067">ATP-binding</keyword>
<dbReference type="InterPro" id="IPR050168">
    <property type="entry name" value="AAA_ATPase_domain"/>
</dbReference>
<feature type="domain" description="AAA+ ATPase" evidence="3">
    <location>
        <begin position="629"/>
        <end position="768"/>
    </location>
</feature>
<evidence type="ECO:0000256" key="2">
    <source>
        <dbReference type="ARBA" id="ARBA00022840"/>
    </source>
</evidence>
<reference evidence="4" key="1">
    <citation type="journal article" date="2023" name="Mol. Biol. Evol.">
        <title>Third-Generation Sequencing Reveals the Adaptive Role of the Epigenome in Three Deep-Sea Polychaetes.</title>
        <authorList>
            <person name="Perez M."/>
            <person name="Aroh O."/>
            <person name="Sun Y."/>
            <person name="Lan Y."/>
            <person name="Juniper S.K."/>
            <person name="Young C.R."/>
            <person name="Angers B."/>
            <person name="Qian P.Y."/>
        </authorList>
    </citation>
    <scope>NUCLEOTIDE SEQUENCE</scope>
    <source>
        <strain evidence="4">R07B-5</strain>
    </source>
</reference>
<sequence length="814" mass="89304">MPPRSKQSRIDWHQCSSCDCTVSSRDASLHADQCRPDEPMQLKTLNLSNIKLGFFSGKSKCFVGLLTVFGDVPDHLDKSTSDRLVFMHPSAMHLGGFCIGQPVVVDNTHVFTAWPCHGVSPTSVGVSQNALDVTLKLKPNVGVLVYKPIHPHIPATELCLTVRSRSSFADSQVFQAYVASKLVDQILTTDSPVHLTYYGCPCELRVSKIAGEGQHVVKAPLSPPDVTTSPRQHDVDDLVRNLSQEIDTLRLNSTGNSTREIETPKRHLGKCKDFQSPSGESDISVLPHRLFQRTDNVFFVVNRRTKVVLESDSDVLGNGSNKQTKTVCVEDIGGLHKQLAVITDMIRLCLDTPDIFQQQGLSVPHGVLLYGPPGTGKTMLASAILTQSSHAHVVTVSGSDIWSRYYGESEAKLMQFFKEARKRAPSLMFIDELNAMCPRRESSNNEVEKRVIACLVSQFDAMVASGDRVFVIAATSKRDDIDPALRRPGRLDGEVEIGVPSMKDRVDILTCQLRNVRHVLTSTEISSVAERAHGFVGADLSAICKEAGLHALKRTELAKSPDGAVIRQEDLVFGLGAVQPSAMREVAIEIPQVLWEDIGGQADLKHKLRQAIEWPLKHPEAFRRLGIRPPRGLLMYGPPGCSKTMIAKALARESGINFIAIKGPELFSKWVGESERAVREVFRKARAAAPAIVFFDEIDALAGERGSGAGGGGDVSDRVLAQLLTEMDGVEALQDVTVVAATNRPDRIDKALLRPGRLDRVVHVPLPDTQTRREIFSIQFRKMPVADDISIDDLVTSTEKYSGAEVRDILTPVK</sequence>
<accession>A0AAD9P588</accession>
<name>A0AAD9P588_RIDPI</name>
<evidence type="ECO:0000259" key="3">
    <source>
        <dbReference type="SMART" id="SM00382"/>
    </source>
</evidence>
<dbReference type="PANTHER" id="PTHR23077">
    <property type="entry name" value="AAA-FAMILY ATPASE"/>
    <property type="match status" value="1"/>
</dbReference>
<dbReference type="GO" id="GO:0005737">
    <property type="term" value="C:cytoplasm"/>
    <property type="evidence" value="ECO:0007669"/>
    <property type="project" value="TreeGrafter"/>
</dbReference>
<dbReference type="Gene3D" id="1.10.8.60">
    <property type="match status" value="2"/>
</dbReference>
<keyword evidence="5" id="KW-1185">Reference proteome</keyword>
<gene>
    <name evidence="4" type="ORF">NP493_133g01005</name>
</gene>
<dbReference type="EMBL" id="JAODUO010000133">
    <property type="protein sequence ID" value="KAK2188386.1"/>
    <property type="molecule type" value="Genomic_DNA"/>
</dbReference>
<dbReference type="InterPro" id="IPR003960">
    <property type="entry name" value="ATPase_AAA_CS"/>
</dbReference>
<dbReference type="InterPro" id="IPR041569">
    <property type="entry name" value="AAA_lid_3"/>
</dbReference>
<dbReference type="Pfam" id="PF00004">
    <property type="entry name" value="AAA"/>
    <property type="match status" value="2"/>
</dbReference>
<dbReference type="PANTHER" id="PTHR23077:SF27">
    <property type="entry name" value="ATPASE FAMILY GENE 2 PROTEIN HOMOLOG A"/>
    <property type="match status" value="1"/>
</dbReference>
<dbReference type="PROSITE" id="PS00674">
    <property type="entry name" value="AAA"/>
    <property type="match status" value="2"/>
</dbReference>
<dbReference type="FunFam" id="3.40.50.300:FF:000661">
    <property type="entry name" value="calmodulin-interacting protein 111 isoform X1"/>
    <property type="match status" value="1"/>
</dbReference>
<evidence type="ECO:0000256" key="1">
    <source>
        <dbReference type="ARBA" id="ARBA00022741"/>
    </source>
</evidence>
<dbReference type="GO" id="GO:0005524">
    <property type="term" value="F:ATP binding"/>
    <property type="evidence" value="ECO:0007669"/>
    <property type="project" value="UniProtKB-KW"/>
</dbReference>
<dbReference type="SMART" id="SM00382">
    <property type="entry name" value="AAA"/>
    <property type="match status" value="2"/>
</dbReference>